<protein>
    <submittedName>
        <fullName evidence="2">Uncharacterized protein</fullName>
    </submittedName>
</protein>
<name>A0ABS5W0T7_9SPHN</name>
<comment type="caution">
    <text evidence="2">The sequence shown here is derived from an EMBL/GenBank/DDBJ whole genome shotgun (WGS) entry which is preliminary data.</text>
</comment>
<dbReference type="RefSeq" id="WP_214534633.1">
    <property type="nucleotide sequence ID" value="NZ_JAHFVK010000001.1"/>
</dbReference>
<keyword evidence="1" id="KW-0732">Signal</keyword>
<evidence type="ECO:0000256" key="1">
    <source>
        <dbReference type="SAM" id="SignalP"/>
    </source>
</evidence>
<sequence length="183" mass="20563">MSWSSIRRVVARLSFVLIALSLWHGSALAAVTVSFHSFNGSVMFGRYPHTFVVFDGKLDDTRQSIHENFGFSAKSVGPSILAGPVEHMIYIEKEKYIRSTNAHFSIVVSDATYRRMKQEVAAWRDAPGKFYDLDTRNCIHFVGRIAELGGLKVAYPKEMLRKPKAWLNYIGTLNPQLGAKPIA</sequence>
<reference evidence="2 3" key="1">
    <citation type="submission" date="2021-05" db="EMBL/GenBank/DDBJ databases">
        <title>Croceibacterium sp. LX-88 genome sequence.</title>
        <authorList>
            <person name="Luo X."/>
        </authorList>
    </citation>
    <scope>NUCLEOTIDE SEQUENCE [LARGE SCALE GENOMIC DNA]</scope>
    <source>
        <strain evidence="2 3">LX-88</strain>
    </source>
</reference>
<evidence type="ECO:0000313" key="2">
    <source>
        <dbReference type="EMBL" id="MBT2133376.1"/>
    </source>
</evidence>
<feature type="chain" id="PRO_5045406787" evidence="1">
    <location>
        <begin position="30"/>
        <end position="183"/>
    </location>
</feature>
<evidence type="ECO:0000313" key="3">
    <source>
        <dbReference type="Proteomes" id="UP000811255"/>
    </source>
</evidence>
<feature type="signal peptide" evidence="1">
    <location>
        <begin position="1"/>
        <end position="29"/>
    </location>
</feature>
<keyword evidence="3" id="KW-1185">Reference proteome</keyword>
<dbReference type="EMBL" id="JAHFVK010000001">
    <property type="protein sequence ID" value="MBT2133376.1"/>
    <property type="molecule type" value="Genomic_DNA"/>
</dbReference>
<organism evidence="2 3">
    <name type="scientific">Croceibacterium selenioxidans</name>
    <dbReference type="NCBI Taxonomy" id="2838833"/>
    <lineage>
        <taxon>Bacteria</taxon>
        <taxon>Pseudomonadati</taxon>
        <taxon>Pseudomonadota</taxon>
        <taxon>Alphaproteobacteria</taxon>
        <taxon>Sphingomonadales</taxon>
        <taxon>Erythrobacteraceae</taxon>
        <taxon>Croceibacterium</taxon>
    </lineage>
</organism>
<dbReference type="Proteomes" id="UP000811255">
    <property type="component" value="Unassembled WGS sequence"/>
</dbReference>
<proteinExistence type="predicted"/>
<gene>
    <name evidence="2" type="ORF">KK137_03420</name>
</gene>
<accession>A0ABS5W0T7</accession>